<gene>
    <name evidence="2" type="ORF">ACFO4O_06315</name>
</gene>
<dbReference type="EMBL" id="JBHSGU010000002">
    <property type="protein sequence ID" value="MFC4699767.1"/>
    <property type="molecule type" value="Genomic_DNA"/>
</dbReference>
<organism evidence="2 3">
    <name type="scientific">Glaciecola siphonariae</name>
    <dbReference type="NCBI Taxonomy" id="521012"/>
    <lineage>
        <taxon>Bacteria</taxon>
        <taxon>Pseudomonadati</taxon>
        <taxon>Pseudomonadota</taxon>
        <taxon>Gammaproteobacteria</taxon>
        <taxon>Alteromonadales</taxon>
        <taxon>Alteromonadaceae</taxon>
        <taxon>Glaciecola</taxon>
    </lineage>
</organism>
<keyword evidence="3" id="KW-1185">Reference proteome</keyword>
<dbReference type="PRINTS" id="PR00111">
    <property type="entry name" value="ABHYDROLASE"/>
</dbReference>
<dbReference type="InterPro" id="IPR000073">
    <property type="entry name" value="AB_hydrolase_1"/>
</dbReference>
<comment type="caution">
    <text evidence="2">The sequence shown here is derived from an EMBL/GenBank/DDBJ whole genome shotgun (WGS) entry which is preliminary data.</text>
</comment>
<dbReference type="InterPro" id="IPR029058">
    <property type="entry name" value="AB_hydrolase_fold"/>
</dbReference>
<evidence type="ECO:0000313" key="3">
    <source>
        <dbReference type="Proteomes" id="UP001595897"/>
    </source>
</evidence>
<name>A0ABV9LTD0_9ALTE</name>
<dbReference type="Gene3D" id="3.40.50.1820">
    <property type="entry name" value="alpha/beta hydrolase"/>
    <property type="match status" value="1"/>
</dbReference>
<feature type="domain" description="AB hydrolase-1" evidence="1">
    <location>
        <begin position="26"/>
        <end position="150"/>
    </location>
</feature>
<dbReference type="GO" id="GO:0016787">
    <property type="term" value="F:hydrolase activity"/>
    <property type="evidence" value="ECO:0007669"/>
    <property type="project" value="UniProtKB-KW"/>
</dbReference>
<dbReference type="Pfam" id="PF00561">
    <property type="entry name" value="Abhydrolase_1"/>
    <property type="match status" value="1"/>
</dbReference>
<dbReference type="SUPFAM" id="SSF53474">
    <property type="entry name" value="alpha/beta-Hydrolases"/>
    <property type="match status" value="1"/>
</dbReference>
<dbReference type="InterPro" id="IPR050266">
    <property type="entry name" value="AB_hydrolase_sf"/>
</dbReference>
<dbReference type="Proteomes" id="UP001595897">
    <property type="component" value="Unassembled WGS sequence"/>
</dbReference>
<dbReference type="RefSeq" id="WP_382406600.1">
    <property type="nucleotide sequence ID" value="NZ_JBHSGU010000002.1"/>
</dbReference>
<evidence type="ECO:0000313" key="2">
    <source>
        <dbReference type="EMBL" id="MFC4699767.1"/>
    </source>
</evidence>
<dbReference type="PANTHER" id="PTHR43798:SF33">
    <property type="entry name" value="HYDROLASE, PUTATIVE (AFU_ORTHOLOGUE AFUA_2G14860)-RELATED"/>
    <property type="match status" value="1"/>
</dbReference>
<protein>
    <submittedName>
        <fullName evidence="2">Alpha/beta fold hydrolase</fullName>
    </submittedName>
</protein>
<dbReference type="PANTHER" id="PTHR43798">
    <property type="entry name" value="MONOACYLGLYCEROL LIPASE"/>
    <property type="match status" value="1"/>
</dbReference>
<evidence type="ECO:0000259" key="1">
    <source>
        <dbReference type="Pfam" id="PF00561"/>
    </source>
</evidence>
<sequence length="280" mass="31583">MSVNEKSLVKGTISALECGAEYSQKVLFIHGYLDNAASFSKLLPLIKNAHCIAIDLPGHGHSSHRSEDAHYHLTDYVFDVHKLIVESGWDSVTLVGHSLGGIICSIYAATFPDYVSQVISIESLGPLTEHEFTSTEQLRASMLSRMAADKPVRHPESMAQIIAARMRVSDMTEQDCELILSRNTEYKEGQLRWRTDKRLRTKSALRFTPNQALDILQHIQCPYHILLADRGFPKIKRLYKHRLSALRKPKFYTFSGGHHVHLDSPEEVAACINRCIESLC</sequence>
<proteinExistence type="predicted"/>
<accession>A0ABV9LTD0</accession>
<reference evidence="3" key="1">
    <citation type="journal article" date="2019" name="Int. J. Syst. Evol. Microbiol.">
        <title>The Global Catalogue of Microorganisms (GCM) 10K type strain sequencing project: providing services to taxonomists for standard genome sequencing and annotation.</title>
        <authorList>
            <consortium name="The Broad Institute Genomics Platform"/>
            <consortium name="The Broad Institute Genome Sequencing Center for Infectious Disease"/>
            <person name="Wu L."/>
            <person name="Ma J."/>
        </authorList>
    </citation>
    <scope>NUCLEOTIDE SEQUENCE [LARGE SCALE GENOMIC DNA]</scope>
    <source>
        <strain evidence="3">KACC 12507</strain>
    </source>
</reference>
<keyword evidence="2" id="KW-0378">Hydrolase</keyword>